<name>A0A3N4SEQ7_9ACTN</name>
<keyword evidence="2" id="KW-1185">Reference proteome</keyword>
<sequence>MSRTRTRPLGGLALGFAAAFGGFAAFLLVGALGTLGCLVGRRADGALDPADLLRRGGRR</sequence>
<dbReference type="Proteomes" id="UP000266906">
    <property type="component" value="Unassembled WGS sequence"/>
</dbReference>
<dbReference type="EMBL" id="RKQG01000001">
    <property type="protein sequence ID" value="RPE37120.1"/>
    <property type="molecule type" value="Genomic_DNA"/>
</dbReference>
<protein>
    <recommendedName>
        <fullName evidence="3">DUF2273 domain-containing protein</fullName>
    </recommendedName>
</protein>
<comment type="caution">
    <text evidence="1">The sequence shown here is derived from an EMBL/GenBank/DDBJ whole genome shotgun (WGS) entry which is preliminary data.</text>
</comment>
<accession>A0A3N4SEQ7</accession>
<proteinExistence type="predicted"/>
<organism evidence="1 2">
    <name type="scientific">Kitasatospora cineracea</name>
    <dbReference type="NCBI Taxonomy" id="88074"/>
    <lineage>
        <taxon>Bacteria</taxon>
        <taxon>Bacillati</taxon>
        <taxon>Actinomycetota</taxon>
        <taxon>Actinomycetes</taxon>
        <taxon>Kitasatosporales</taxon>
        <taxon>Streptomycetaceae</taxon>
        <taxon>Kitasatospora</taxon>
    </lineage>
</organism>
<dbReference type="AlphaFoldDB" id="A0A3N4SEQ7"/>
<reference evidence="1 2" key="1">
    <citation type="submission" date="2018-11" db="EMBL/GenBank/DDBJ databases">
        <title>Sequencing the genomes of 1000 actinobacteria strains.</title>
        <authorList>
            <person name="Klenk H.-P."/>
        </authorList>
    </citation>
    <scope>NUCLEOTIDE SEQUENCE [LARGE SCALE GENOMIC DNA]</scope>
    <source>
        <strain evidence="1 2">DSM 44781</strain>
    </source>
</reference>
<evidence type="ECO:0000313" key="1">
    <source>
        <dbReference type="EMBL" id="RPE37120.1"/>
    </source>
</evidence>
<evidence type="ECO:0008006" key="3">
    <source>
        <dbReference type="Google" id="ProtNLM"/>
    </source>
</evidence>
<evidence type="ECO:0000313" key="2">
    <source>
        <dbReference type="Proteomes" id="UP000266906"/>
    </source>
</evidence>
<dbReference type="RefSeq" id="WP_123819897.1">
    <property type="nucleotide sequence ID" value="NZ_RKQG01000001.1"/>
</dbReference>
<gene>
    <name evidence="1" type="ORF">EDD38_5515</name>
</gene>